<dbReference type="Proteomes" id="UP001595665">
    <property type="component" value="Unassembled WGS sequence"/>
</dbReference>
<accession>A0ABV7PFK9</accession>
<keyword evidence="3" id="KW-1185">Reference proteome</keyword>
<protein>
    <submittedName>
        <fullName evidence="2">Uncharacterized protein</fullName>
    </submittedName>
</protein>
<comment type="caution">
    <text evidence="2">The sequence shown here is derived from an EMBL/GenBank/DDBJ whole genome shotgun (WGS) entry which is preliminary data.</text>
</comment>
<reference evidence="3" key="1">
    <citation type="journal article" date="2019" name="Int. J. Syst. Evol. Microbiol.">
        <title>The Global Catalogue of Microorganisms (GCM) 10K type strain sequencing project: providing services to taxonomists for standard genome sequencing and annotation.</title>
        <authorList>
            <consortium name="The Broad Institute Genomics Platform"/>
            <consortium name="The Broad Institute Genome Sequencing Center for Infectious Disease"/>
            <person name="Wu L."/>
            <person name="Ma J."/>
        </authorList>
    </citation>
    <scope>NUCLEOTIDE SEQUENCE [LARGE SCALE GENOMIC DNA]</scope>
    <source>
        <strain evidence="3">CCM 7480</strain>
    </source>
</reference>
<feature type="compositionally biased region" description="Low complexity" evidence="1">
    <location>
        <begin position="18"/>
        <end position="37"/>
    </location>
</feature>
<feature type="compositionally biased region" description="Basic and acidic residues" evidence="1">
    <location>
        <begin position="131"/>
        <end position="140"/>
    </location>
</feature>
<feature type="compositionally biased region" description="Low complexity" evidence="1">
    <location>
        <begin position="85"/>
        <end position="128"/>
    </location>
</feature>
<feature type="region of interest" description="Disordered" evidence="1">
    <location>
        <begin position="1"/>
        <end position="140"/>
    </location>
</feature>
<evidence type="ECO:0000313" key="3">
    <source>
        <dbReference type="Proteomes" id="UP001595665"/>
    </source>
</evidence>
<organism evidence="2 3">
    <name type="scientific">Massilia haematophila</name>
    <dbReference type="NCBI Taxonomy" id="457923"/>
    <lineage>
        <taxon>Bacteria</taxon>
        <taxon>Pseudomonadati</taxon>
        <taxon>Pseudomonadota</taxon>
        <taxon>Betaproteobacteria</taxon>
        <taxon>Burkholderiales</taxon>
        <taxon>Oxalobacteraceae</taxon>
        <taxon>Telluria group</taxon>
        <taxon>Massilia</taxon>
    </lineage>
</organism>
<evidence type="ECO:0000313" key="2">
    <source>
        <dbReference type="EMBL" id="MFC3457955.1"/>
    </source>
</evidence>
<dbReference type="RefSeq" id="WP_379734341.1">
    <property type="nucleotide sequence ID" value="NZ_JBHRVV010000001.1"/>
</dbReference>
<sequence>MGENKGHGMKGNNYDELSGVGTSSAGITGTTGNLNNGVRDGGIGKPSARDAGNRAGNRQSAELDDGDVTPALGTGTRGSAGNKQGGQPRQSGSLQSGSQQSGSQQSGSQQGQPQQGQSQQSGAQEGLGRSLDQDVMGKEQ</sequence>
<dbReference type="EMBL" id="JBHRVV010000001">
    <property type="protein sequence ID" value="MFC3457955.1"/>
    <property type="molecule type" value="Genomic_DNA"/>
</dbReference>
<gene>
    <name evidence="2" type="ORF">ACFOPH_06800</name>
</gene>
<evidence type="ECO:0000256" key="1">
    <source>
        <dbReference type="SAM" id="MobiDB-lite"/>
    </source>
</evidence>
<proteinExistence type="predicted"/>
<name>A0ABV7PFK9_9BURK</name>